<dbReference type="InterPro" id="IPR002328">
    <property type="entry name" value="ADH_Zn_CS"/>
</dbReference>
<dbReference type="EMBL" id="KE162966">
    <property type="protein sequence ID" value="EPQ10278.1"/>
    <property type="molecule type" value="Genomic_DNA"/>
</dbReference>
<dbReference type="Proteomes" id="UP000052978">
    <property type="component" value="Unassembled WGS sequence"/>
</dbReference>
<proteinExistence type="predicted"/>
<gene>
    <name evidence="2" type="ORF">D623_10017195</name>
</gene>
<name>S7PHU2_MYOBR</name>
<protein>
    <submittedName>
        <fullName evidence="2">Uncharacterized protein</fullName>
    </submittedName>
</protein>
<dbReference type="AlphaFoldDB" id="S7PHU2"/>
<reference evidence="2 3" key="1">
    <citation type="journal article" date="2013" name="Nat. Commun.">
        <title>Genome analysis reveals insights into physiology and longevity of the Brandt's bat Myotis brandtii.</title>
        <authorList>
            <person name="Seim I."/>
            <person name="Fang X."/>
            <person name="Xiong Z."/>
            <person name="Lobanov A.V."/>
            <person name="Huang Z."/>
            <person name="Ma S."/>
            <person name="Feng Y."/>
            <person name="Turanov A.A."/>
            <person name="Zhu Y."/>
            <person name="Lenz T.L."/>
            <person name="Gerashchenko M.V."/>
            <person name="Fan D."/>
            <person name="Hee Yim S."/>
            <person name="Yao X."/>
            <person name="Jordan D."/>
            <person name="Xiong Y."/>
            <person name="Ma Y."/>
            <person name="Lyapunov A.N."/>
            <person name="Chen G."/>
            <person name="Kulakova O.I."/>
            <person name="Sun Y."/>
            <person name="Lee S.G."/>
            <person name="Bronson R.T."/>
            <person name="Moskalev A.A."/>
            <person name="Sunyaev S.R."/>
            <person name="Zhang G."/>
            <person name="Krogh A."/>
            <person name="Wang J."/>
            <person name="Gladyshev V.N."/>
        </authorList>
    </citation>
    <scope>NUCLEOTIDE SEQUENCE [LARGE SCALE GENOMIC DNA]</scope>
</reference>
<dbReference type="GO" id="GO:0016491">
    <property type="term" value="F:oxidoreductase activity"/>
    <property type="evidence" value="ECO:0007669"/>
    <property type="project" value="InterPro"/>
</dbReference>
<sequence>MLALQVWLASSLAQRDARPAAVGTRGLLLAEGLPCGRARPVQATFLPKRRLGAVSDSGQELLCPPLIQVNGHEVCGQSRRLGSDVASQPVSISPPQADHKPLTQTPNAAGNCEDVGQVQVPSAMPWD</sequence>
<keyword evidence="3" id="KW-1185">Reference proteome</keyword>
<evidence type="ECO:0000313" key="2">
    <source>
        <dbReference type="EMBL" id="EPQ10278.1"/>
    </source>
</evidence>
<feature type="region of interest" description="Disordered" evidence="1">
    <location>
        <begin position="80"/>
        <end position="113"/>
    </location>
</feature>
<evidence type="ECO:0000256" key="1">
    <source>
        <dbReference type="SAM" id="MobiDB-lite"/>
    </source>
</evidence>
<evidence type="ECO:0000313" key="3">
    <source>
        <dbReference type="Proteomes" id="UP000052978"/>
    </source>
</evidence>
<dbReference type="PROSITE" id="PS00059">
    <property type="entry name" value="ADH_ZINC"/>
    <property type="match status" value="1"/>
</dbReference>
<feature type="compositionally biased region" description="Polar residues" evidence="1">
    <location>
        <begin position="85"/>
        <end position="94"/>
    </location>
</feature>
<dbReference type="GO" id="GO:0008270">
    <property type="term" value="F:zinc ion binding"/>
    <property type="evidence" value="ECO:0007669"/>
    <property type="project" value="InterPro"/>
</dbReference>
<accession>S7PHU2</accession>
<organism evidence="2 3">
    <name type="scientific">Myotis brandtii</name>
    <name type="common">Brandt's bat</name>
    <dbReference type="NCBI Taxonomy" id="109478"/>
    <lineage>
        <taxon>Eukaryota</taxon>
        <taxon>Metazoa</taxon>
        <taxon>Chordata</taxon>
        <taxon>Craniata</taxon>
        <taxon>Vertebrata</taxon>
        <taxon>Euteleostomi</taxon>
        <taxon>Mammalia</taxon>
        <taxon>Eutheria</taxon>
        <taxon>Laurasiatheria</taxon>
        <taxon>Chiroptera</taxon>
        <taxon>Yangochiroptera</taxon>
        <taxon>Vespertilionidae</taxon>
        <taxon>Myotis</taxon>
    </lineage>
</organism>